<keyword evidence="2" id="KW-1185">Reference proteome</keyword>
<dbReference type="Gene3D" id="1.10.3540.10">
    <property type="entry name" value="uncharacterized protein from magnetospirillum magneticum domain"/>
    <property type="match status" value="1"/>
</dbReference>
<protein>
    <submittedName>
        <fullName evidence="1">DUF1819 family protein</fullName>
    </submittedName>
</protein>
<evidence type="ECO:0000313" key="1">
    <source>
        <dbReference type="EMBL" id="MFC6165302.1"/>
    </source>
</evidence>
<reference evidence="2" key="1">
    <citation type="journal article" date="2019" name="Int. J. Syst. Evol. Microbiol.">
        <title>The Global Catalogue of Microorganisms (GCM) 10K type strain sequencing project: providing services to taxonomists for standard genome sequencing and annotation.</title>
        <authorList>
            <consortium name="The Broad Institute Genomics Platform"/>
            <consortium name="The Broad Institute Genome Sequencing Center for Infectious Disease"/>
            <person name="Wu L."/>
            <person name="Ma J."/>
        </authorList>
    </citation>
    <scope>NUCLEOTIDE SEQUENCE [LARGE SCALE GENOMIC DNA]</scope>
    <source>
        <strain evidence="2">CCM 8932</strain>
    </source>
</reference>
<dbReference type="Proteomes" id="UP001596253">
    <property type="component" value="Unassembled WGS sequence"/>
</dbReference>
<accession>A0ABW1R928</accession>
<organism evidence="1 2">
    <name type="scientific">Lactiplantibacillus dongliensis</name>
    <dbReference type="NCBI Taxonomy" id="2559919"/>
    <lineage>
        <taxon>Bacteria</taxon>
        <taxon>Bacillati</taxon>
        <taxon>Bacillota</taxon>
        <taxon>Bacilli</taxon>
        <taxon>Lactobacillales</taxon>
        <taxon>Lactobacillaceae</taxon>
        <taxon>Lactiplantibacillus</taxon>
    </lineage>
</organism>
<dbReference type="InterPro" id="IPR014948">
    <property type="entry name" value="BrxA"/>
</dbReference>
<dbReference type="RefSeq" id="WP_137641368.1">
    <property type="nucleotide sequence ID" value="NZ_BJDK01000054.1"/>
</dbReference>
<gene>
    <name evidence="1" type="ORF">ACFP3T_11520</name>
</gene>
<dbReference type="InterPro" id="IPR023137">
    <property type="entry name" value="BrxA_sf"/>
</dbReference>
<evidence type="ECO:0000313" key="2">
    <source>
        <dbReference type="Proteomes" id="UP001596253"/>
    </source>
</evidence>
<name>A0ABW1R928_9LACO</name>
<sequence>MPQYSATMVSHSFWFHEFSQYLSLREQGNSDADIRNLAVTENYFQQQSNARALRVFQTLKRRINVLDEDYFDLFFSLDLANQKLLNLSASLQLDPLFDDFLYDLYRNELILGDAKLYPYEVDAFFHQKQIENPKVATWTEQTVKRLANTFKAFFREAGLLENQGDYDLVKQPLLDTRLEVLMHAKGLTRQLSAFLGR</sequence>
<dbReference type="EMBL" id="JBHSSD010000046">
    <property type="protein sequence ID" value="MFC6165302.1"/>
    <property type="molecule type" value="Genomic_DNA"/>
</dbReference>
<dbReference type="Pfam" id="PF08849">
    <property type="entry name" value="BrxA"/>
    <property type="match status" value="1"/>
</dbReference>
<comment type="caution">
    <text evidence="1">The sequence shown here is derived from an EMBL/GenBank/DDBJ whole genome shotgun (WGS) entry which is preliminary data.</text>
</comment>
<proteinExistence type="predicted"/>